<protein>
    <recommendedName>
        <fullName evidence="4">25S rRNA (Uridine(2843)-N(3))-methyltransferase</fullName>
    </recommendedName>
</protein>
<comment type="caution">
    <text evidence="2">The sequence shown here is derived from an EMBL/GenBank/DDBJ whole genome shotgun (WGS) entry which is preliminary data.</text>
</comment>
<name>A0A178CG03_9EURO</name>
<accession>A0A178CG03</accession>
<dbReference type="AlphaFoldDB" id="A0A178CG03"/>
<dbReference type="Proteomes" id="UP000185904">
    <property type="component" value="Unassembled WGS sequence"/>
</dbReference>
<evidence type="ECO:0000256" key="1">
    <source>
        <dbReference type="SAM" id="MobiDB-lite"/>
    </source>
</evidence>
<organism evidence="2 3">
    <name type="scientific">Fonsecaea nubica</name>
    <dbReference type="NCBI Taxonomy" id="856822"/>
    <lineage>
        <taxon>Eukaryota</taxon>
        <taxon>Fungi</taxon>
        <taxon>Dikarya</taxon>
        <taxon>Ascomycota</taxon>
        <taxon>Pezizomycotina</taxon>
        <taxon>Eurotiomycetes</taxon>
        <taxon>Chaetothyriomycetidae</taxon>
        <taxon>Chaetothyriales</taxon>
        <taxon>Herpotrichiellaceae</taxon>
        <taxon>Fonsecaea</taxon>
    </lineage>
</organism>
<evidence type="ECO:0000313" key="3">
    <source>
        <dbReference type="Proteomes" id="UP000185904"/>
    </source>
</evidence>
<gene>
    <name evidence="2" type="ORF">AYO20_09369</name>
</gene>
<dbReference type="InterPro" id="IPR021463">
    <property type="entry name" value="Methyltransf_34"/>
</dbReference>
<evidence type="ECO:0008006" key="4">
    <source>
        <dbReference type="Google" id="ProtNLM"/>
    </source>
</evidence>
<dbReference type="RefSeq" id="XP_022496432.1">
    <property type="nucleotide sequence ID" value="XM_022647640.1"/>
</dbReference>
<sequence>MAPARKQKGTDSRTRQTSQPRGRGGASGSTGITAMRQRPEAHGFILPTELPQQILDIFLRAFPLNHSQVDLNATIQHVKGHLFQRDFAGAFAKPEYLDAYALRWSAGRALGYTSIFLHDDLERVWNRPGETATAAPNTNASPLATPALLSHAASACTVVCIGGGGGAEVAACAATARTLSLTTGRLCVHVVDIADWSACLSKLENTLYTPPPLSSYATESVKAANKPFTTSDEFSVRFHQHDILAIDEADLQSILRGAHLCTIMFTLNELFTASISRTTAFLLALTDIMSPGTWLLVVDSPGSYSEVTVGSGSSAPQGQREDAGDTNTKTRRYPMKWLLDHTLLDVAGKAEEGGSKWRKLVSDDSRWFRLSQQQPLKYPVELENMRYQIHLYQRIQQGEGEDT</sequence>
<keyword evidence="3" id="KW-1185">Reference proteome</keyword>
<evidence type="ECO:0000313" key="2">
    <source>
        <dbReference type="EMBL" id="OAL28889.1"/>
    </source>
</evidence>
<feature type="compositionally biased region" description="Polar residues" evidence="1">
    <location>
        <begin position="307"/>
        <end position="317"/>
    </location>
</feature>
<reference evidence="2 3" key="1">
    <citation type="submission" date="2016-03" db="EMBL/GenBank/DDBJ databases">
        <title>The draft genome sequence of Fonsecaea nubica causative agent of cutaneous subcutaneous infection in human host.</title>
        <authorList>
            <person name="Costa F."/>
            <person name="Sybren D.H."/>
            <person name="Raittz R.T."/>
            <person name="Weiss V.A."/>
            <person name="Leao A.C."/>
            <person name="Gomes R."/>
            <person name="De Souza E.M."/>
            <person name="Pedrosa F.O."/>
            <person name="Steffens M.B."/>
            <person name="Bombassaro A."/>
            <person name="Tadra-Sfeir M.Z."/>
            <person name="Moreno L.F."/>
            <person name="Najafzadeh M.J."/>
            <person name="Felipe M.S."/>
            <person name="Teixeira M."/>
            <person name="Sun J."/>
            <person name="Xi L."/>
            <person name="Castro M.A."/>
            <person name="Vicente V.A."/>
        </authorList>
    </citation>
    <scope>NUCLEOTIDE SEQUENCE [LARGE SCALE GENOMIC DNA]</scope>
    <source>
        <strain evidence="2 3">CBS 269.64</strain>
    </source>
</reference>
<dbReference type="Pfam" id="PF11312">
    <property type="entry name" value="Methyltransf_34"/>
    <property type="match status" value="1"/>
</dbReference>
<dbReference type="GeneID" id="34592768"/>
<dbReference type="EMBL" id="LVCJ01000085">
    <property type="protein sequence ID" value="OAL28889.1"/>
    <property type="molecule type" value="Genomic_DNA"/>
</dbReference>
<proteinExistence type="predicted"/>
<feature type="region of interest" description="Disordered" evidence="1">
    <location>
        <begin position="1"/>
        <end position="32"/>
    </location>
</feature>
<dbReference type="OrthoDB" id="6419443at2759"/>
<feature type="region of interest" description="Disordered" evidence="1">
    <location>
        <begin position="307"/>
        <end position="328"/>
    </location>
</feature>